<protein>
    <submittedName>
        <fullName evidence="2">Hemolysin</fullName>
    </submittedName>
</protein>
<sequence>MPTSFQVIYLGNLPDIDSSEGNWVAESASDLVGLEFGDSDAPLAGSTATWSQLGGADNTFDMNNWRDSDQFSIDGGAAQTFDGVAVYNATITYMDGSTANITAVVAQDVNGETYLTPEFSDNEDQAALEADMIQSISLDSVVGNNYVGLVANRVDMEMVTCFAEGSRIRAEGGDVAIEHLQIGDRVMTLDHGLQPIRWIGTSTVAAQGALAPITFAPGTVGNRRTLRVSPQHRMLVQGGALELCHGDPQALIPACHMVNGDTIRQEPGGQITYVHLMFDAHEVIWAEGALSESFYPGDLGLSALPLKARQEIFQLFPELALPTINRHAYGPLARSEIPPRIWPAIHPVV</sequence>
<dbReference type="GO" id="GO:0016539">
    <property type="term" value="P:intein-mediated protein splicing"/>
    <property type="evidence" value="ECO:0007669"/>
    <property type="project" value="InterPro"/>
</dbReference>
<dbReference type="Proteomes" id="UP000444174">
    <property type="component" value="Unassembled WGS sequence"/>
</dbReference>
<evidence type="ECO:0000313" key="3">
    <source>
        <dbReference type="Proteomes" id="UP000444174"/>
    </source>
</evidence>
<gene>
    <name evidence="2" type="ORF">GFB49_00400</name>
</gene>
<dbReference type="PROSITE" id="PS50817">
    <property type="entry name" value="INTEIN_N_TER"/>
    <property type="match status" value="1"/>
</dbReference>
<dbReference type="Pfam" id="PF13403">
    <property type="entry name" value="Hint_2"/>
    <property type="match status" value="1"/>
</dbReference>
<dbReference type="InterPro" id="IPR006141">
    <property type="entry name" value="Intein_N"/>
</dbReference>
<accession>A0A843YBR3</accession>
<name>A0A843YBR3_9RHOB</name>
<evidence type="ECO:0000313" key="2">
    <source>
        <dbReference type="EMBL" id="MQQ06904.1"/>
    </source>
</evidence>
<proteinExistence type="predicted"/>
<organism evidence="2 3">
    <name type="scientific">Tritonibacter litoralis</name>
    <dbReference type="NCBI Taxonomy" id="2662264"/>
    <lineage>
        <taxon>Bacteria</taxon>
        <taxon>Pseudomonadati</taxon>
        <taxon>Pseudomonadota</taxon>
        <taxon>Alphaproteobacteria</taxon>
        <taxon>Rhodobacterales</taxon>
        <taxon>Paracoccaceae</taxon>
        <taxon>Tritonibacter</taxon>
    </lineage>
</organism>
<dbReference type="Gene3D" id="2.170.16.10">
    <property type="entry name" value="Hedgehog/Intein (Hint) domain"/>
    <property type="match status" value="1"/>
</dbReference>
<feature type="domain" description="Hedgehog/Intein (Hint)" evidence="1">
    <location>
        <begin position="160"/>
        <end position="298"/>
    </location>
</feature>
<evidence type="ECO:0000259" key="1">
    <source>
        <dbReference type="Pfam" id="PF13403"/>
    </source>
</evidence>
<reference evidence="2 3" key="1">
    <citation type="submission" date="2019-10" db="EMBL/GenBank/DDBJ databases">
        <title>Epibacterium sp. nov., isolated from seawater.</title>
        <authorList>
            <person name="Zhang X."/>
            <person name="Li N."/>
        </authorList>
    </citation>
    <scope>NUCLEOTIDE SEQUENCE [LARGE SCALE GENOMIC DNA]</scope>
    <source>
        <strain evidence="2 3">SM1979</strain>
    </source>
</reference>
<dbReference type="InterPro" id="IPR028992">
    <property type="entry name" value="Hedgehog/Intein_dom"/>
</dbReference>
<keyword evidence="3" id="KW-1185">Reference proteome</keyword>
<comment type="caution">
    <text evidence="2">The sequence shown here is derived from an EMBL/GenBank/DDBJ whole genome shotgun (WGS) entry which is preliminary data.</text>
</comment>
<dbReference type="RefSeq" id="WP_153213835.1">
    <property type="nucleotide sequence ID" value="NZ_WIBF01000001.1"/>
</dbReference>
<dbReference type="EMBL" id="WIBF01000001">
    <property type="protein sequence ID" value="MQQ06904.1"/>
    <property type="molecule type" value="Genomic_DNA"/>
</dbReference>
<dbReference type="SUPFAM" id="SSF51294">
    <property type="entry name" value="Hedgehog/intein (Hint) domain"/>
    <property type="match status" value="1"/>
</dbReference>
<dbReference type="InterPro" id="IPR036844">
    <property type="entry name" value="Hint_dom_sf"/>
</dbReference>
<dbReference type="AlphaFoldDB" id="A0A843YBR3"/>